<dbReference type="PANTHER" id="PTHR11748">
    <property type="entry name" value="D-LACTATE DEHYDROGENASE"/>
    <property type="match status" value="1"/>
</dbReference>
<dbReference type="InterPro" id="IPR016171">
    <property type="entry name" value="Vanillyl_alc_oxidase_C-sub2"/>
</dbReference>
<dbReference type="GO" id="GO:1903457">
    <property type="term" value="P:lactate catabolic process"/>
    <property type="evidence" value="ECO:0007669"/>
    <property type="project" value="TreeGrafter"/>
</dbReference>
<feature type="domain" description="FAD-binding PCMH-type" evidence="5">
    <location>
        <begin position="31"/>
        <end position="264"/>
    </location>
</feature>
<dbReference type="EMBL" id="MHJI01000025">
    <property type="protein sequence ID" value="OGY65064.1"/>
    <property type="molecule type" value="Genomic_DNA"/>
</dbReference>
<dbReference type="SUPFAM" id="SSF56176">
    <property type="entry name" value="FAD-binding/transporter-associated domain-like"/>
    <property type="match status" value="1"/>
</dbReference>
<dbReference type="Pfam" id="PF02913">
    <property type="entry name" value="FAD-oxidase_C"/>
    <property type="match status" value="1"/>
</dbReference>
<dbReference type="InterPro" id="IPR016166">
    <property type="entry name" value="FAD-bd_PCMH"/>
</dbReference>
<gene>
    <name evidence="6" type="ORF">A3A04_02670</name>
</gene>
<dbReference type="InterPro" id="IPR006094">
    <property type="entry name" value="Oxid_FAD_bind_N"/>
</dbReference>
<reference evidence="6 7" key="1">
    <citation type="journal article" date="2016" name="Nat. Commun.">
        <title>Thousands of microbial genomes shed light on interconnected biogeochemical processes in an aquifer system.</title>
        <authorList>
            <person name="Anantharaman K."/>
            <person name="Brown C.T."/>
            <person name="Hug L.A."/>
            <person name="Sharon I."/>
            <person name="Castelle C.J."/>
            <person name="Probst A.J."/>
            <person name="Thomas B.C."/>
            <person name="Singh A."/>
            <person name="Wilkins M.J."/>
            <person name="Karaoz U."/>
            <person name="Brodie E.L."/>
            <person name="Williams K.H."/>
            <person name="Hubbard S.S."/>
            <person name="Banfield J.F."/>
        </authorList>
    </citation>
    <scope>NUCLEOTIDE SEQUENCE [LARGE SCALE GENOMIC DNA]</scope>
</reference>
<comment type="cofactor">
    <cofactor evidence="1">
        <name>FAD</name>
        <dbReference type="ChEBI" id="CHEBI:57692"/>
    </cofactor>
</comment>
<dbReference type="InterPro" id="IPR016164">
    <property type="entry name" value="FAD-linked_Oxase-like_C"/>
</dbReference>
<evidence type="ECO:0000256" key="4">
    <source>
        <dbReference type="ARBA" id="ARBA00023002"/>
    </source>
</evidence>
<evidence type="ECO:0000256" key="3">
    <source>
        <dbReference type="ARBA" id="ARBA00022827"/>
    </source>
</evidence>
<dbReference type="Gene3D" id="3.30.465.10">
    <property type="match status" value="2"/>
</dbReference>
<accession>A0A1G1ZKK2</accession>
<name>A0A1G1ZKK2_9BACT</name>
<keyword evidence="2" id="KW-0285">Flavoprotein</keyword>
<comment type="caution">
    <text evidence="6">The sequence shown here is derived from an EMBL/GenBank/DDBJ whole genome shotgun (WGS) entry which is preliminary data.</text>
</comment>
<evidence type="ECO:0000313" key="7">
    <source>
        <dbReference type="Proteomes" id="UP000178517"/>
    </source>
</evidence>
<dbReference type="Gene3D" id="1.10.45.10">
    <property type="entry name" value="Vanillyl-alcohol Oxidase, Chain A, domain 4"/>
    <property type="match status" value="1"/>
</dbReference>
<dbReference type="PANTHER" id="PTHR11748:SF119">
    <property type="entry name" value="D-2-HYDROXYGLUTARATE DEHYDROGENASE"/>
    <property type="match status" value="1"/>
</dbReference>
<dbReference type="Gene3D" id="3.30.70.2740">
    <property type="match status" value="1"/>
</dbReference>
<proteinExistence type="predicted"/>
<dbReference type="STRING" id="1798406.A3A04_02670"/>
<dbReference type="GO" id="GO:0008720">
    <property type="term" value="F:D-lactate dehydrogenase (NAD+) activity"/>
    <property type="evidence" value="ECO:0007669"/>
    <property type="project" value="TreeGrafter"/>
</dbReference>
<keyword evidence="3" id="KW-0274">FAD</keyword>
<evidence type="ECO:0000313" key="6">
    <source>
        <dbReference type="EMBL" id="OGY65064.1"/>
    </source>
</evidence>
<protein>
    <recommendedName>
        <fullName evidence="5">FAD-binding PCMH-type domain-containing protein</fullName>
    </recommendedName>
</protein>
<dbReference type="Proteomes" id="UP000178517">
    <property type="component" value="Unassembled WGS sequence"/>
</dbReference>
<evidence type="ECO:0000256" key="2">
    <source>
        <dbReference type="ARBA" id="ARBA00022630"/>
    </source>
</evidence>
<dbReference type="InterPro" id="IPR004113">
    <property type="entry name" value="FAD-bd_oxidored_4_C"/>
</dbReference>
<dbReference type="AlphaFoldDB" id="A0A1G1ZKK2"/>
<organism evidence="6 7">
    <name type="scientific">Candidatus Harrisonbacteria bacterium RIFCSPLOWO2_01_FULL_40_28</name>
    <dbReference type="NCBI Taxonomy" id="1798406"/>
    <lineage>
        <taxon>Bacteria</taxon>
        <taxon>Candidatus Harrisoniibacteriota</taxon>
    </lineage>
</organism>
<evidence type="ECO:0000256" key="1">
    <source>
        <dbReference type="ARBA" id="ARBA00001974"/>
    </source>
</evidence>
<dbReference type="PROSITE" id="PS51387">
    <property type="entry name" value="FAD_PCMH"/>
    <property type="match status" value="1"/>
</dbReference>
<dbReference type="Pfam" id="PF01565">
    <property type="entry name" value="FAD_binding_4"/>
    <property type="match status" value="1"/>
</dbReference>
<evidence type="ECO:0000259" key="5">
    <source>
        <dbReference type="PROSITE" id="PS51387"/>
    </source>
</evidence>
<keyword evidence="4" id="KW-0560">Oxidoreductase</keyword>
<dbReference type="SUPFAM" id="SSF55103">
    <property type="entry name" value="FAD-linked oxidases, C-terminal domain"/>
    <property type="match status" value="1"/>
</dbReference>
<dbReference type="InterPro" id="IPR036318">
    <property type="entry name" value="FAD-bd_PCMH-like_sf"/>
</dbReference>
<dbReference type="GO" id="GO:0004458">
    <property type="term" value="F:D-lactate dehydrogenase (cytochrome) activity"/>
    <property type="evidence" value="ECO:0007669"/>
    <property type="project" value="TreeGrafter"/>
</dbReference>
<dbReference type="InterPro" id="IPR016169">
    <property type="entry name" value="FAD-bd_PCMH_sub2"/>
</dbReference>
<sequence>MNIRKLKERVRGDVLDDSETRVRYSRDASFFQVTPQVVVFPRDVLDLKALVAFVEEERKEGNSLSLTPRAAGTDMTGGSIGESIIVGFEKYFNHMRKVNGDFAVAEPGVFYRDFERETLKKGMIMPSFPASREICALGGMVSNNAGGEKTLKYGKTEKYVRELKMILSDGEEYVIKPLTREELIKKIKGKSFEAQIYKKMYKLIEEHYEEIMNARPKVSKNSAGYALWNVWDKEKGVFDLTKLIVGSQGTLGLLTEIKLGLVPLKKHSRMMAVFLYDVELLSRIVDMVLPYDPEAFESYDNNTFMLALRYFYSFAKLMGVKSIISLGLKFIPELILIATRGIPKLVLLLEFTHDNENFLRATMSRLEKDIGKFNVKVRILENEAEAQKYHAVRRESFNLLRQKIKNKRTAPFIDDIVVAPPFLSEFLPQLDAILKQYPLTYTLAGHVGDGNFHIIPLMNLKDEKERGMIPELMDKVYDLVLRYGGSLTGEHNDGLIRSPYLRKMFGDSTYKLFEEVKMIFDPHAIFNPGKKVGSDLRFALDHIRRD</sequence>
<dbReference type="GO" id="GO:0071949">
    <property type="term" value="F:FAD binding"/>
    <property type="evidence" value="ECO:0007669"/>
    <property type="project" value="InterPro"/>
</dbReference>